<dbReference type="EMBL" id="SHAG01000011">
    <property type="protein sequence ID" value="RZO76464.1"/>
    <property type="molecule type" value="Genomic_DNA"/>
</dbReference>
<comment type="caution">
    <text evidence="1">The sequence shown here is derived from an EMBL/GenBank/DDBJ whole genome shotgun (WGS) entry which is preliminary data.</text>
</comment>
<evidence type="ECO:0000313" key="1">
    <source>
        <dbReference type="EMBL" id="RZO76464.1"/>
    </source>
</evidence>
<dbReference type="AlphaFoldDB" id="A0A520S1Y2"/>
<dbReference type="InterPro" id="IPR029069">
    <property type="entry name" value="HotDog_dom_sf"/>
</dbReference>
<protein>
    <recommendedName>
        <fullName evidence="3">MaoC-like domain-containing protein</fullName>
    </recommendedName>
</protein>
<dbReference type="Gene3D" id="3.10.129.10">
    <property type="entry name" value="Hotdog Thioesterase"/>
    <property type="match status" value="1"/>
</dbReference>
<accession>A0A520S1Y2</accession>
<evidence type="ECO:0000313" key="2">
    <source>
        <dbReference type="Proteomes" id="UP000316199"/>
    </source>
</evidence>
<organism evidence="1 2">
    <name type="scientific">OM182 bacterium</name>
    <dbReference type="NCBI Taxonomy" id="2510334"/>
    <lineage>
        <taxon>Bacteria</taxon>
        <taxon>Pseudomonadati</taxon>
        <taxon>Pseudomonadota</taxon>
        <taxon>Gammaproteobacteria</taxon>
        <taxon>OMG group</taxon>
        <taxon>OM182 clade</taxon>
    </lineage>
</organism>
<dbReference type="Proteomes" id="UP000316199">
    <property type="component" value="Unassembled WGS sequence"/>
</dbReference>
<proteinExistence type="predicted"/>
<gene>
    <name evidence="1" type="ORF">EVA68_04060</name>
</gene>
<evidence type="ECO:0008006" key="3">
    <source>
        <dbReference type="Google" id="ProtNLM"/>
    </source>
</evidence>
<sequence>MSDIKFGMELPLFIPDTSLSAAKEFAKIVGYSGGGRFENHSQARAQGLPGALLPGIMSMGYLTRVIHEWAPSGTIQHIDTIFRAPILADHKHIISAVVTDIDEENSVIVLDLSIKNLKAETRVFGTATISIPKF</sequence>
<name>A0A520S1Y2_9GAMM</name>
<reference evidence="1 2" key="1">
    <citation type="submission" date="2019-02" db="EMBL/GenBank/DDBJ databases">
        <title>Prokaryotic population dynamics and viral predation in marine succession experiment using metagenomics: the confinement effect.</title>
        <authorList>
            <person name="Haro-Moreno J.M."/>
            <person name="Rodriguez-Valera F."/>
            <person name="Lopez-Perez M."/>
        </authorList>
    </citation>
    <scope>NUCLEOTIDE SEQUENCE [LARGE SCALE GENOMIC DNA]</scope>
    <source>
        <strain evidence="1">MED-G157</strain>
    </source>
</reference>
<dbReference type="SUPFAM" id="SSF54637">
    <property type="entry name" value="Thioesterase/thiol ester dehydrase-isomerase"/>
    <property type="match status" value="1"/>
</dbReference>